<keyword evidence="2" id="KW-1185">Reference proteome</keyword>
<dbReference type="Proteomes" id="UP000268014">
    <property type="component" value="Unassembled WGS sequence"/>
</dbReference>
<protein>
    <submittedName>
        <fullName evidence="1 3">Uncharacterized protein</fullName>
    </submittedName>
</protein>
<gene>
    <name evidence="1" type="ORF">HPLM_LOCUS2711</name>
</gene>
<reference evidence="3" key="1">
    <citation type="submission" date="2017-02" db="UniProtKB">
        <authorList>
            <consortium name="WormBaseParasite"/>
        </authorList>
    </citation>
    <scope>IDENTIFICATION</scope>
</reference>
<accession>A0A0N4VZJ3</accession>
<sequence>MTRKAAEWSHPLLDEKLHLQIIRPPELGNIHSHNKRVIGGVKRRDVSSKWRRKRRNRRECGLKMTGMNFRISPSVALPYKRHD</sequence>
<dbReference type="AlphaFoldDB" id="A0A0N4VZJ3"/>
<evidence type="ECO:0000313" key="3">
    <source>
        <dbReference type="WBParaSite" id="HPLM_0000271501-mRNA-1"/>
    </source>
</evidence>
<dbReference type="WBParaSite" id="HPLM_0000271501-mRNA-1">
    <property type="protein sequence ID" value="HPLM_0000271501-mRNA-1"/>
    <property type="gene ID" value="HPLM_0000271501"/>
</dbReference>
<proteinExistence type="predicted"/>
<name>A0A0N4VZJ3_HAEPC</name>
<evidence type="ECO:0000313" key="1">
    <source>
        <dbReference type="EMBL" id="VDO16406.1"/>
    </source>
</evidence>
<evidence type="ECO:0000313" key="2">
    <source>
        <dbReference type="Proteomes" id="UP000268014"/>
    </source>
</evidence>
<dbReference type="EMBL" id="UZAF01006355">
    <property type="protein sequence ID" value="VDO16406.1"/>
    <property type="molecule type" value="Genomic_DNA"/>
</dbReference>
<reference evidence="1 2" key="2">
    <citation type="submission" date="2018-11" db="EMBL/GenBank/DDBJ databases">
        <authorList>
            <consortium name="Pathogen Informatics"/>
        </authorList>
    </citation>
    <scope>NUCLEOTIDE SEQUENCE [LARGE SCALE GENOMIC DNA]</scope>
    <source>
        <strain evidence="1 2">MHpl1</strain>
    </source>
</reference>
<organism evidence="3">
    <name type="scientific">Haemonchus placei</name>
    <name type="common">Barber's pole worm</name>
    <dbReference type="NCBI Taxonomy" id="6290"/>
    <lineage>
        <taxon>Eukaryota</taxon>
        <taxon>Metazoa</taxon>
        <taxon>Ecdysozoa</taxon>
        <taxon>Nematoda</taxon>
        <taxon>Chromadorea</taxon>
        <taxon>Rhabditida</taxon>
        <taxon>Rhabditina</taxon>
        <taxon>Rhabditomorpha</taxon>
        <taxon>Strongyloidea</taxon>
        <taxon>Trichostrongylidae</taxon>
        <taxon>Haemonchus</taxon>
    </lineage>
</organism>